<accession>A0A1M6I844</accession>
<keyword evidence="2" id="KW-0677">Repeat</keyword>
<dbReference type="EMBL" id="FQZS01000028">
    <property type="protein sequence ID" value="SHJ30595.1"/>
    <property type="molecule type" value="Genomic_DNA"/>
</dbReference>
<dbReference type="InterPro" id="IPR001611">
    <property type="entry name" value="Leu-rich_rpt"/>
</dbReference>
<feature type="signal peptide" evidence="3">
    <location>
        <begin position="1"/>
        <end position="22"/>
    </location>
</feature>
<dbReference type="RefSeq" id="WP_073027330.1">
    <property type="nucleotide sequence ID" value="NZ_FQZS01000028.1"/>
</dbReference>
<evidence type="ECO:0000256" key="2">
    <source>
        <dbReference type="ARBA" id="ARBA00022737"/>
    </source>
</evidence>
<feature type="chain" id="PRO_5038654018" evidence="3">
    <location>
        <begin position="23"/>
        <end position="402"/>
    </location>
</feature>
<organism evidence="4 5">
    <name type="scientific">Lutispora thermophila DSM 19022</name>
    <dbReference type="NCBI Taxonomy" id="1122184"/>
    <lineage>
        <taxon>Bacteria</taxon>
        <taxon>Bacillati</taxon>
        <taxon>Bacillota</taxon>
        <taxon>Clostridia</taxon>
        <taxon>Lutisporales</taxon>
        <taxon>Lutisporaceae</taxon>
        <taxon>Lutispora</taxon>
    </lineage>
</organism>
<dbReference type="PANTHER" id="PTHR46652:SF3">
    <property type="entry name" value="LEUCINE-RICH REPEAT-CONTAINING PROTEIN 9"/>
    <property type="match status" value="1"/>
</dbReference>
<dbReference type="PROSITE" id="PS51257">
    <property type="entry name" value="PROKAR_LIPOPROTEIN"/>
    <property type="match status" value="1"/>
</dbReference>
<dbReference type="AlphaFoldDB" id="A0A1M6I844"/>
<evidence type="ECO:0000313" key="4">
    <source>
        <dbReference type="EMBL" id="SHJ30595.1"/>
    </source>
</evidence>
<keyword evidence="1" id="KW-0433">Leucine-rich repeat</keyword>
<dbReference type="Proteomes" id="UP000184442">
    <property type="component" value="Unassembled WGS sequence"/>
</dbReference>
<dbReference type="InterPro" id="IPR050836">
    <property type="entry name" value="SDS22/Internalin_LRR"/>
</dbReference>
<evidence type="ECO:0000256" key="3">
    <source>
        <dbReference type="SAM" id="SignalP"/>
    </source>
</evidence>
<dbReference type="PANTHER" id="PTHR46652">
    <property type="entry name" value="LEUCINE-RICH REPEAT AND IQ DOMAIN-CONTAINING PROTEIN 1-RELATED"/>
    <property type="match status" value="1"/>
</dbReference>
<dbReference type="STRING" id="1122184.SAMN02745176_03121"/>
<dbReference type="OrthoDB" id="1910526at2"/>
<dbReference type="Pfam" id="PF13855">
    <property type="entry name" value="LRR_8"/>
    <property type="match status" value="1"/>
</dbReference>
<evidence type="ECO:0000313" key="5">
    <source>
        <dbReference type="Proteomes" id="UP000184442"/>
    </source>
</evidence>
<evidence type="ECO:0000256" key="1">
    <source>
        <dbReference type="ARBA" id="ARBA00022614"/>
    </source>
</evidence>
<sequence>MKFLKMSLLILICTLFIIGCNSNPYKNAHNASTTDDGNELLYGKYPEPVLMAIESYDINKYYKEITKNDLRKVTYLYFKDGAFEDGKEYDFSILLETPNLRYLNINFDGNIKLEDYSVLKNLKKLEVLYISNVTNDDVKNLAGLTSLEQLNVYNSKDLTSGEFLSNMQQLTDLSFHNVPNFHDYQPLKKLSKLNDLLVCNVNNEDVKDIAGITSLKELDIHDSKDLTSIEFLRDMQQLIYLGLENVPNVHDYKPLKHLINVKQINLTSSGLTEKDINTFPDMDSIESLSLYDNEITSLNVFPKMKNLESLTLGNNPLTEVNILPDRIPKLKDLDLYNTKITDLNKLSGVSNIETINLRKTFIKRISPLKKYKNLKFINIDLNNLEDMDVFKDSPVEIGELEG</sequence>
<keyword evidence="5" id="KW-1185">Reference proteome</keyword>
<proteinExistence type="predicted"/>
<dbReference type="Gene3D" id="3.80.10.10">
    <property type="entry name" value="Ribonuclease Inhibitor"/>
    <property type="match status" value="1"/>
</dbReference>
<gene>
    <name evidence="4" type="ORF">SAMN02745176_03121</name>
</gene>
<protein>
    <submittedName>
        <fullName evidence="4">Leucine-rich repeat (LRR) protein</fullName>
    </submittedName>
</protein>
<name>A0A1M6I844_9FIRM</name>
<dbReference type="InterPro" id="IPR032675">
    <property type="entry name" value="LRR_dom_sf"/>
</dbReference>
<dbReference type="SUPFAM" id="SSF52058">
    <property type="entry name" value="L domain-like"/>
    <property type="match status" value="1"/>
</dbReference>
<reference evidence="4 5" key="1">
    <citation type="submission" date="2016-11" db="EMBL/GenBank/DDBJ databases">
        <authorList>
            <person name="Jaros S."/>
            <person name="Januszkiewicz K."/>
            <person name="Wedrychowicz H."/>
        </authorList>
    </citation>
    <scope>NUCLEOTIDE SEQUENCE [LARGE SCALE GENOMIC DNA]</scope>
    <source>
        <strain evidence="4 5">DSM 19022</strain>
    </source>
</reference>
<keyword evidence="3" id="KW-0732">Signal</keyword>